<proteinExistence type="predicted"/>
<dbReference type="EMBL" id="AZDI01000002">
    <property type="protein sequence ID" value="KRK46164.1"/>
    <property type="molecule type" value="Genomic_DNA"/>
</dbReference>
<dbReference type="Proteomes" id="UP000051450">
    <property type="component" value="Unassembled WGS sequence"/>
</dbReference>
<dbReference type="InterPro" id="IPR009793">
    <property type="entry name" value="DUF1361"/>
</dbReference>
<feature type="transmembrane region" description="Helical" evidence="1">
    <location>
        <begin position="32"/>
        <end position="49"/>
    </location>
</feature>
<dbReference type="Pfam" id="PF07099">
    <property type="entry name" value="DUF1361"/>
    <property type="match status" value="1"/>
</dbReference>
<sequence>MSDNNFISAYFLLHLEHYRKGSPFMTNTNVKNGIRLFFLAYLIMIYLFISSQEIQFSFLLLNTFLGYLPIEIAFHLKKNQSSGWFWLLTLLWLFFYPNAPYLLTDLFHLTMLRPYDITTGLIKLDIHMWLNYTYLMVSTMSCTLLALVGLSQIANQIKDRLHFTAAYSRYAIIFVLTILASIGVYVGRFLRLHTVYLLTSPKWALKMIGDMWNIKMLAFVVLLTIVQLVIIISLEIYRKTIK</sequence>
<feature type="transmembrane region" description="Helical" evidence="1">
    <location>
        <begin position="170"/>
        <end position="190"/>
    </location>
</feature>
<keyword evidence="1" id="KW-1133">Transmembrane helix</keyword>
<comment type="caution">
    <text evidence="2">The sequence shown here is derived from an EMBL/GenBank/DDBJ whole genome shotgun (WGS) entry which is preliminary data.</text>
</comment>
<keyword evidence="3" id="KW-1185">Reference proteome</keyword>
<evidence type="ECO:0008006" key="4">
    <source>
        <dbReference type="Google" id="ProtNLM"/>
    </source>
</evidence>
<gene>
    <name evidence="2" type="ORF">FC66_GL000665</name>
</gene>
<organism evidence="2 3">
    <name type="scientific">Dellaglioa algida DSM 15638</name>
    <dbReference type="NCBI Taxonomy" id="1423719"/>
    <lineage>
        <taxon>Bacteria</taxon>
        <taxon>Bacillati</taxon>
        <taxon>Bacillota</taxon>
        <taxon>Bacilli</taxon>
        <taxon>Lactobacillales</taxon>
        <taxon>Lactobacillaceae</taxon>
        <taxon>Dellaglioa</taxon>
    </lineage>
</organism>
<evidence type="ECO:0000256" key="1">
    <source>
        <dbReference type="SAM" id="Phobius"/>
    </source>
</evidence>
<keyword evidence="1" id="KW-0472">Membrane</keyword>
<feature type="transmembrane region" description="Helical" evidence="1">
    <location>
        <begin position="129"/>
        <end position="150"/>
    </location>
</feature>
<accession>A0A0R1HR10</accession>
<feature type="transmembrane region" description="Helical" evidence="1">
    <location>
        <begin position="55"/>
        <end position="76"/>
    </location>
</feature>
<evidence type="ECO:0000313" key="3">
    <source>
        <dbReference type="Proteomes" id="UP000051450"/>
    </source>
</evidence>
<dbReference type="PATRIC" id="fig|1423719.4.peg.675"/>
<dbReference type="STRING" id="1423719.FC66_GL000665"/>
<reference evidence="2 3" key="1">
    <citation type="journal article" date="2015" name="Genome Announc.">
        <title>Expanding the biotechnology potential of lactobacilli through comparative genomics of 213 strains and associated genera.</title>
        <authorList>
            <person name="Sun Z."/>
            <person name="Harris H.M."/>
            <person name="McCann A."/>
            <person name="Guo C."/>
            <person name="Argimon S."/>
            <person name="Zhang W."/>
            <person name="Yang X."/>
            <person name="Jeffery I.B."/>
            <person name="Cooney J.C."/>
            <person name="Kagawa T.F."/>
            <person name="Liu W."/>
            <person name="Song Y."/>
            <person name="Salvetti E."/>
            <person name="Wrobel A."/>
            <person name="Rasinkangas P."/>
            <person name="Parkhill J."/>
            <person name="Rea M.C."/>
            <person name="O'Sullivan O."/>
            <person name="Ritari J."/>
            <person name="Douillard F.P."/>
            <person name="Paul Ross R."/>
            <person name="Yang R."/>
            <person name="Briner A.E."/>
            <person name="Felis G.E."/>
            <person name="de Vos W.M."/>
            <person name="Barrangou R."/>
            <person name="Klaenhammer T.R."/>
            <person name="Caufield P.W."/>
            <person name="Cui Y."/>
            <person name="Zhang H."/>
            <person name="O'Toole P.W."/>
        </authorList>
    </citation>
    <scope>NUCLEOTIDE SEQUENCE [LARGE SCALE GENOMIC DNA]</scope>
    <source>
        <strain evidence="2 3">DSM 15638</strain>
    </source>
</reference>
<keyword evidence="1" id="KW-0812">Transmembrane</keyword>
<feature type="transmembrane region" description="Helical" evidence="1">
    <location>
        <begin position="83"/>
        <end position="103"/>
    </location>
</feature>
<name>A0A0R1HR10_9LACO</name>
<evidence type="ECO:0000313" key="2">
    <source>
        <dbReference type="EMBL" id="KRK46164.1"/>
    </source>
</evidence>
<feature type="transmembrane region" description="Helical" evidence="1">
    <location>
        <begin position="216"/>
        <end position="237"/>
    </location>
</feature>
<dbReference type="AlphaFoldDB" id="A0A0R1HR10"/>
<protein>
    <recommendedName>
        <fullName evidence="4">DUF1361 domain-containing protein</fullName>
    </recommendedName>
</protein>